<evidence type="ECO:0000256" key="3">
    <source>
        <dbReference type="ARBA" id="ARBA00022723"/>
    </source>
</evidence>
<evidence type="ECO:0000313" key="12">
    <source>
        <dbReference type="Proteomes" id="UP000291469"/>
    </source>
</evidence>
<comment type="function">
    <text evidence="8">Transfers a GMP moiety from GTP to Mo-molybdopterin (Mo-MPT) cofactor (Moco or molybdenum cofactor) to form Mo-molybdopterin guanine dinucleotide (Mo-MGD) cofactor.</text>
</comment>
<evidence type="ECO:0000256" key="9">
    <source>
        <dbReference type="SAM" id="MobiDB-lite"/>
    </source>
</evidence>
<proteinExistence type="inferred from homology"/>
<keyword evidence="7 8" id="KW-0501">Molybdenum cofactor biosynthesis</keyword>
<dbReference type="Proteomes" id="UP000291469">
    <property type="component" value="Chromosome"/>
</dbReference>
<feature type="binding site" evidence="8">
    <location>
        <position position="114"/>
    </location>
    <ligand>
        <name>GTP</name>
        <dbReference type="ChEBI" id="CHEBI:37565"/>
    </ligand>
</feature>
<dbReference type="InterPro" id="IPR013482">
    <property type="entry name" value="Molybde_CF_guanTrfase"/>
</dbReference>
<dbReference type="KEGG" id="erz:ER308_18540"/>
<evidence type="ECO:0000313" key="11">
    <source>
        <dbReference type="EMBL" id="QBI21368.1"/>
    </source>
</evidence>
<dbReference type="PANTHER" id="PTHR19136">
    <property type="entry name" value="MOLYBDENUM COFACTOR GUANYLYLTRANSFERASE"/>
    <property type="match status" value="1"/>
</dbReference>
<evidence type="ECO:0000256" key="6">
    <source>
        <dbReference type="ARBA" id="ARBA00023134"/>
    </source>
</evidence>
<feature type="binding site" evidence="8">
    <location>
        <position position="85"/>
    </location>
    <ligand>
        <name>GTP</name>
        <dbReference type="ChEBI" id="CHEBI:37565"/>
    </ligand>
</feature>
<name>A0A411YJA5_9ACTN</name>
<dbReference type="CDD" id="cd02503">
    <property type="entry name" value="MobA"/>
    <property type="match status" value="1"/>
</dbReference>
<feature type="region of interest" description="Disordered" evidence="9">
    <location>
        <begin position="1"/>
        <end position="23"/>
    </location>
</feature>
<keyword evidence="11" id="KW-0548">Nucleotidyltransferase</keyword>
<feature type="binding site" evidence="8">
    <location>
        <begin position="28"/>
        <end position="30"/>
    </location>
    <ligand>
        <name>GTP</name>
        <dbReference type="ChEBI" id="CHEBI:37565"/>
    </ligand>
</feature>
<keyword evidence="6 8" id="KW-0342">GTP-binding</keyword>
<dbReference type="GO" id="GO:0005525">
    <property type="term" value="F:GTP binding"/>
    <property type="evidence" value="ECO:0007669"/>
    <property type="project" value="UniProtKB-UniRule"/>
</dbReference>
<protein>
    <recommendedName>
        <fullName evidence="8">Probable molybdenum cofactor guanylyltransferase</fullName>
        <shortName evidence="8">MoCo guanylyltransferase</shortName>
        <ecNumber evidence="8">2.7.7.77</ecNumber>
    </recommendedName>
    <alternativeName>
        <fullName evidence="8">GTP:molybdopterin guanylyltransferase</fullName>
    </alternativeName>
    <alternativeName>
        <fullName evidence="8">Mo-MPT guanylyltransferase</fullName>
    </alternativeName>
    <alternativeName>
        <fullName evidence="8">Molybdopterin guanylyltransferase</fullName>
    </alternativeName>
    <alternativeName>
        <fullName evidence="8">Molybdopterin-guanine dinucleotide synthase</fullName>
        <shortName evidence="8">MGD synthase</shortName>
    </alternativeName>
</protein>
<dbReference type="HAMAP" id="MF_00316">
    <property type="entry name" value="MobA"/>
    <property type="match status" value="1"/>
</dbReference>
<sequence length="208" mass="21720">MALGPFPNDASTGDTTRPRLPELSGLVLAGGRGERMGGDKAVQRIGGQRLVDRALAVLGELTDDLLIARGDRDALRIADTREVPDAAPGVGPVGGLVAGLAAAHHDLVAVLAVDLPRASAPVLARLASAAHRHGADAAVPVVERRQPLHAVWHRTALPVLRERVASGRHCLMGALDELHVVECGPDHWSDLDPAGAFARNVNRPADLA</sequence>
<dbReference type="SUPFAM" id="SSF53448">
    <property type="entry name" value="Nucleotide-diphospho-sugar transferases"/>
    <property type="match status" value="1"/>
</dbReference>
<evidence type="ECO:0000259" key="10">
    <source>
        <dbReference type="Pfam" id="PF12804"/>
    </source>
</evidence>
<organism evidence="11 12">
    <name type="scientific">Egibacter rhizosphaerae</name>
    <dbReference type="NCBI Taxonomy" id="1670831"/>
    <lineage>
        <taxon>Bacteria</taxon>
        <taxon>Bacillati</taxon>
        <taxon>Actinomycetota</taxon>
        <taxon>Nitriliruptoria</taxon>
        <taxon>Egibacterales</taxon>
        <taxon>Egibacteraceae</taxon>
        <taxon>Egibacter</taxon>
    </lineage>
</organism>
<dbReference type="Pfam" id="PF12804">
    <property type="entry name" value="NTP_transf_3"/>
    <property type="match status" value="1"/>
</dbReference>
<evidence type="ECO:0000256" key="8">
    <source>
        <dbReference type="HAMAP-Rule" id="MF_00316"/>
    </source>
</evidence>
<feature type="domain" description="MobA-like NTP transferase" evidence="10">
    <location>
        <begin position="25"/>
        <end position="169"/>
    </location>
</feature>
<dbReference type="GO" id="GO:0061603">
    <property type="term" value="F:molybdenum cofactor guanylyltransferase activity"/>
    <property type="evidence" value="ECO:0007669"/>
    <property type="project" value="UniProtKB-EC"/>
</dbReference>
<comment type="similarity">
    <text evidence="8">Belongs to the MobA family.</text>
</comment>
<accession>A0A411YJA5</accession>
<reference evidence="11 12" key="1">
    <citation type="submission" date="2019-01" db="EMBL/GenBank/DDBJ databases">
        <title>Egibacter rhizosphaerae EGI 80759T.</title>
        <authorList>
            <person name="Chen D.-D."/>
            <person name="Tian Y."/>
            <person name="Jiao J.-Y."/>
            <person name="Zhang X.-T."/>
            <person name="Zhang Y.-G."/>
            <person name="Zhang Y."/>
            <person name="Xiao M."/>
            <person name="Shu W.-S."/>
            <person name="Li W.-J."/>
        </authorList>
    </citation>
    <scope>NUCLEOTIDE SEQUENCE [LARGE SCALE GENOMIC DNA]</scope>
    <source>
        <strain evidence="11 12">EGI 80759</strain>
    </source>
</reference>
<keyword evidence="3 8" id="KW-0479">Metal-binding</keyword>
<keyword evidence="5 8" id="KW-0460">Magnesium</keyword>
<dbReference type="GO" id="GO:0006777">
    <property type="term" value="P:Mo-molybdopterin cofactor biosynthetic process"/>
    <property type="evidence" value="ECO:0007669"/>
    <property type="project" value="UniProtKB-KW"/>
</dbReference>
<feature type="binding site" evidence="8">
    <location>
        <position position="114"/>
    </location>
    <ligand>
        <name>Mg(2+)</name>
        <dbReference type="ChEBI" id="CHEBI:18420"/>
    </ligand>
</feature>
<dbReference type="RefSeq" id="WP_131156361.1">
    <property type="nucleotide sequence ID" value="NZ_CP036402.1"/>
</dbReference>
<comment type="domain">
    <text evidence="8">The N-terminal domain determines nucleotide recognition and specific binding, while the C-terminal domain determines the specific binding to the target protein.</text>
</comment>
<dbReference type="InterPro" id="IPR029044">
    <property type="entry name" value="Nucleotide-diphossugar_trans"/>
</dbReference>
<evidence type="ECO:0000256" key="7">
    <source>
        <dbReference type="ARBA" id="ARBA00023150"/>
    </source>
</evidence>
<evidence type="ECO:0000256" key="4">
    <source>
        <dbReference type="ARBA" id="ARBA00022741"/>
    </source>
</evidence>
<comment type="caution">
    <text evidence="8">Lacks conserved residue(s) required for the propagation of feature annotation.</text>
</comment>
<keyword evidence="12" id="KW-1185">Reference proteome</keyword>
<dbReference type="AlphaFoldDB" id="A0A411YJA5"/>
<evidence type="ECO:0000256" key="1">
    <source>
        <dbReference type="ARBA" id="ARBA00022490"/>
    </source>
</evidence>
<comment type="subcellular location">
    <subcellularLocation>
        <location evidence="8">Cytoplasm</location>
    </subcellularLocation>
</comment>
<evidence type="ECO:0000256" key="2">
    <source>
        <dbReference type="ARBA" id="ARBA00022679"/>
    </source>
</evidence>
<evidence type="ECO:0000256" key="5">
    <source>
        <dbReference type="ARBA" id="ARBA00022842"/>
    </source>
</evidence>
<comment type="catalytic activity">
    <reaction evidence="8">
        <text>Mo-molybdopterin + GTP + H(+) = Mo-molybdopterin guanine dinucleotide + diphosphate</text>
        <dbReference type="Rhea" id="RHEA:34243"/>
        <dbReference type="ChEBI" id="CHEBI:15378"/>
        <dbReference type="ChEBI" id="CHEBI:33019"/>
        <dbReference type="ChEBI" id="CHEBI:37565"/>
        <dbReference type="ChEBI" id="CHEBI:71302"/>
        <dbReference type="ChEBI" id="CHEBI:71310"/>
        <dbReference type="EC" id="2.7.7.77"/>
    </reaction>
</comment>
<dbReference type="GO" id="GO:0046872">
    <property type="term" value="F:metal ion binding"/>
    <property type="evidence" value="ECO:0007669"/>
    <property type="project" value="UniProtKB-KW"/>
</dbReference>
<comment type="cofactor">
    <cofactor evidence="8">
        <name>Mg(2+)</name>
        <dbReference type="ChEBI" id="CHEBI:18420"/>
    </cofactor>
</comment>
<dbReference type="PANTHER" id="PTHR19136:SF81">
    <property type="entry name" value="MOLYBDENUM COFACTOR GUANYLYLTRANSFERASE"/>
    <property type="match status" value="1"/>
</dbReference>
<dbReference type="EMBL" id="CP036402">
    <property type="protein sequence ID" value="QBI21368.1"/>
    <property type="molecule type" value="Genomic_DNA"/>
</dbReference>
<dbReference type="OrthoDB" id="4408226at2"/>
<dbReference type="Gene3D" id="3.90.550.10">
    <property type="entry name" value="Spore Coat Polysaccharide Biosynthesis Protein SpsA, Chain A"/>
    <property type="match status" value="1"/>
</dbReference>
<feature type="binding site" evidence="8">
    <location>
        <position position="40"/>
    </location>
    <ligand>
        <name>GTP</name>
        <dbReference type="ChEBI" id="CHEBI:37565"/>
    </ligand>
</feature>
<keyword evidence="4 8" id="KW-0547">Nucleotide-binding</keyword>
<dbReference type="EC" id="2.7.7.77" evidence="8"/>
<gene>
    <name evidence="8" type="primary">mobA</name>
    <name evidence="11" type="ORF">ER308_18540</name>
</gene>
<keyword evidence="1 8" id="KW-0963">Cytoplasm</keyword>
<dbReference type="GO" id="GO:0005737">
    <property type="term" value="C:cytoplasm"/>
    <property type="evidence" value="ECO:0007669"/>
    <property type="project" value="UniProtKB-SubCell"/>
</dbReference>
<dbReference type="InterPro" id="IPR025877">
    <property type="entry name" value="MobA-like_NTP_Trfase"/>
</dbReference>
<keyword evidence="2 8" id="KW-0808">Transferase</keyword>